<keyword evidence="2" id="KW-1185">Reference proteome</keyword>
<evidence type="ECO:0000313" key="2">
    <source>
        <dbReference type="Proteomes" id="UP000279277"/>
    </source>
</evidence>
<accession>A0A3G3LYZ1</accession>
<dbReference type="GeneID" id="77953042"/>
<proteinExistence type="predicted"/>
<dbReference type="EMBL" id="MK016493">
    <property type="protein sequence ID" value="AYQ99326.1"/>
    <property type="molecule type" value="Genomic_DNA"/>
</dbReference>
<gene>
    <name evidence="1" type="primary">106</name>
    <name evidence="1" type="ORF">PBI_CANTARE_106</name>
</gene>
<sequence>MGLPRLMSFDGNIVTVYRDEVDGSHEDILALFHRTQHKNAFIHASDGQKVRYGEIYGHFKSTSQYFVKVCAEMNRKWIGIGHKYAGVLSVHDSWDSYADEDVVIGSYIFSYSPDGFSLRENEMQRAIIRSGAGMDSVFIDVPAYRAWNQKKYNNWHFTNGKGILESTHLAIERKLGTATLDVVHVKVKFRDIAGIAKNLVSAMGIPDAVYDPAWSEKFERYFTARAI</sequence>
<name>A0A3G3LYZ1_9CAUD</name>
<dbReference type="Proteomes" id="UP000279277">
    <property type="component" value="Segment"/>
</dbReference>
<protein>
    <submittedName>
        <fullName evidence="1">Uncharacterized protein</fullName>
    </submittedName>
</protein>
<organism evidence="1 2">
    <name type="scientific">Brevibacterium phage Cantare</name>
    <dbReference type="NCBI Taxonomy" id="2338395"/>
    <lineage>
        <taxon>Viruses</taxon>
        <taxon>Duplodnaviria</taxon>
        <taxon>Heunggongvirae</taxon>
        <taxon>Uroviricota</taxon>
        <taxon>Caudoviricetes</taxon>
        <taxon>Cantarevirus</taxon>
        <taxon>Cantarevirus cantare</taxon>
    </lineage>
</organism>
<dbReference type="RefSeq" id="YP_010676681.1">
    <property type="nucleotide sequence ID" value="NC_071014.1"/>
</dbReference>
<dbReference type="KEGG" id="vg:77953042"/>
<evidence type="ECO:0000313" key="1">
    <source>
        <dbReference type="EMBL" id="AYQ99326.1"/>
    </source>
</evidence>
<reference evidence="1 2" key="1">
    <citation type="submission" date="2018-10" db="EMBL/GenBank/DDBJ databases">
        <authorList>
            <person name="Zack K."/>
            <person name="Garlena R.A."/>
            <person name="Russell D.A."/>
            <person name="Pope W.H."/>
            <person name="Jacobs-Sera D."/>
            <person name="Hatfull G.F."/>
        </authorList>
    </citation>
    <scope>NUCLEOTIDE SEQUENCE [LARGE SCALE GENOMIC DNA]</scope>
</reference>